<feature type="domain" description="NusB/RsmB/TIM44" evidence="2">
    <location>
        <begin position="207"/>
        <end position="290"/>
    </location>
</feature>
<reference evidence="3" key="1">
    <citation type="journal article" date="2021" name="PeerJ">
        <title>Extensive microbial diversity within the chicken gut microbiome revealed by metagenomics and culture.</title>
        <authorList>
            <person name="Gilroy R."/>
            <person name="Ravi A."/>
            <person name="Getino M."/>
            <person name="Pursley I."/>
            <person name="Horton D.L."/>
            <person name="Alikhan N.F."/>
            <person name="Baker D."/>
            <person name="Gharbi K."/>
            <person name="Hall N."/>
            <person name="Watson M."/>
            <person name="Adriaenssens E.M."/>
            <person name="Foster-Nyarko E."/>
            <person name="Jarju S."/>
            <person name="Secka A."/>
            <person name="Antonio M."/>
            <person name="Oren A."/>
            <person name="Chaudhuri R.R."/>
            <person name="La Ragione R."/>
            <person name="Hildebrand F."/>
            <person name="Pallen M.J."/>
        </authorList>
    </citation>
    <scope>NUCLEOTIDE SEQUENCE</scope>
    <source>
        <strain evidence="3">14975</strain>
    </source>
</reference>
<dbReference type="Pfam" id="PF01029">
    <property type="entry name" value="NusB"/>
    <property type="match status" value="1"/>
</dbReference>
<dbReference type="EMBL" id="DXFQ01000086">
    <property type="protein sequence ID" value="HIX19943.1"/>
    <property type="molecule type" value="Genomic_DNA"/>
</dbReference>
<dbReference type="GO" id="GO:0003723">
    <property type="term" value="F:RNA binding"/>
    <property type="evidence" value="ECO:0007669"/>
    <property type="project" value="UniProtKB-KW"/>
</dbReference>
<evidence type="ECO:0000256" key="1">
    <source>
        <dbReference type="ARBA" id="ARBA00022884"/>
    </source>
</evidence>
<evidence type="ECO:0000313" key="4">
    <source>
        <dbReference type="Proteomes" id="UP000823964"/>
    </source>
</evidence>
<name>A0A9D2AI12_9BACT</name>
<sequence length="292" mass="32518">MLSPVIVRKYALRLLYAMFENGDSPESFDYASFWELAQESERERFAKARAKSVLHCMRTQPDAHRLVELRIAAALEGTRGDLTAASLREQLEGYLSRSAALGSALKALSYSLNDKRRDGAGQLDLCCADLCALAATLVEMGETLSTLFADRPDYRLLLEPVAVVLRRRKADLSCCASLRTPELLKDDAEYASLAESCEKLRALPHETEAYVRDLLRHRSRYDEKIAAALEHYTPERVDTVDRCILYLALYELLVHGLKVQIVVAEATALAHEYSGRKSAPFVHGIISAVANA</sequence>
<protein>
    <recommendedName>
        <fullName evidence="2">NusB/RsmB/TIM44 domain-containing protein</fullName>
    </recommendedName>
</protein>
<gene>
    <name evidence="3" type="ORF">H9862_04980</name>
</gene>
<evidence type="ECO:0000313" key="3">
    <source>
        <dbReference type="EMBL" id="HIX19943.1"/>
    </source>
</evidence>
<dbReference type="GO" id="GO:0006355">
    <property type="term" value="P:regulation of DNA-templated transcription"/>
    <property type="evidence" value="ECO:0007669"/>
    <property type="project" value="InterPro"/>
</dbReference>
<comment type="caution">
    <text evidence="3">The sequence shown here is derived from an EMBL/GenBank/DDBJ whole genome shotgun (WGS) entry which is preliminary data.</text>
</comment>
<dbReference type="AlphaFoldDB" id="A0A9D2AI12"/>
<accession>A0A9D2AI12</accession>
<organism evidence="3 4">
    <name type="scientific">Candidatus Akkermansia intestinigallinarum</name>
    <dbReference type="NCBI Taxonomy" id="2838431"/>
    <lineage>
        <taxon>Bacteria</taxon>
        <taxon>Pseudomonadati</taxon>
        <taxon>Verrucomicrobiota</taxon>
        <taxon>Verrucomicrobiia</taxon>
        <taxon>Verrucomicrobiales</taxon>
        <taxon>Akkermansiaceae</taxon>
        <taxon>Akkermansia</taxon>
    </lineage>
</organism>
<proteinExistence type="predicted"/>
<keyword evidence="1" id="KW-0694">RNA-binding</keyword>
<dbReference type="Gene3D" id="1.10.940.10">
    <property type="entry name" value="NusB-like"/>
    <property type="match status" value="1"/>
</dbReference>
<dbReference type="InterPro" id="IPR006027">
    <property type="entry name" value="NusB_RsmB_TIM44"/>
</dbReference>
<dbReference type="InterPro" id="IPR035926">
    <property type="entry name" value="NusB-like_sf"/>
</dbReference>
<dbReference type="SUPFAM" id="SSF48013">
    <property type="entry name" value="NusB-like"/>
    <property type="match status" value="1"/>
</dbReference>
<evidence type="ECO:0000259" key="2">
    <source>
        <dbReference type="Pfam" id="PF01029"/>
    </source>
</evidence>
<reference evidence="3" key="2">
    <citation type="submission" date="2021-04" db="EMBL/GenBank/DDBJ databases">
        <authorList>
            <person name="Gilroy R."/>
        </authorList>
    </citation>
    <scope>NUCLEOTIDE SEQUENCE</scope>
    <source>
        <strain evidence="3">14975</strain>
    </source>
</reference>
<dbReference type="Proteomes" id="UP000823964">
    <property type="component" value="Unassembled WGS sequence"/>
</dbReference>